<dbReference type="AlphaFoldDB" id="A0A645G3F2"/>
<organism evidence="2">
    <name type="scientific">bioreactor metagenome</name>
    <dbReference type="NCBI Taxonomy" id="1076179"/>
    <lineage>
        <taxon>unclassified sequences</taxon>
        <taxon>metagenomes</taxon>
        <taxon>ecological metagenomes</taxon>
    </lineage>
</organism>
<dbReference type="SUPFAM" id="SSF51690">
    <property type="entry name" value="Nicotinate/Quinolinate PRTase C-terminal domain-like"/>
    <property type="match status" value="1"/>
</dbReference>
<sequence length="57" mass="6211">MKIIREYKGGDDIFVEASGGITFEKLSEYAATGINAISIGALTHRIKSADIHLIFLD</sequence>
<dbReference type="GO" id="GO:0004514">
    <property type="term" value="F:nicotinate-nucleotide diphosphorylase (carboxylating) activity"/>
    <property type="evidence" value="ECO:0007669"/>
    <property type="project" value="InterPro"/>
</dbReference>
<dbReference type="InterPro" id="IPR036068">
    <property type="entry name" value="Nicotinate_pribotase-like_C"/>
</dbReference>
<dbReference type="Gene3D" id="3.20.20.70">
    <property type="entry name" value="Aldolase class I"/>
    <property type="match status" value="1"/>
</dbReference>
<proteinExistence type="predicted"/>
<dbReference type="InterPro" id="IPR002638">
    <property type="entry name" value="Quinolinate_PRibosylTrfase_C"/>
</dbReference>
<feature type="domain" description="Quinolinate phosphoribosyl transferase C-terminal" evidence="1">
    <location>
        <begin position="11"/>
        <end position="53"/>
    </location>
</feature>
<accession>A0A645G3F2</accession>
<name>A0A645G3F2_9ZZZZ</name>
<evidence type="ECO:0000313" key="2">
    <source>
        <dbReference type="EMBL" id="MPN20472.1"/>
    </source>
</evidence>
<comment type="caution">
    <text evidence="2">The sequence shown here is derived from an EMBL/GenBank/DDBJ whole genome shotgun (WGS) entry which is preliminary data.</text>
</comment>
<dbReference type="EMBL" id="VSSQ01068243">
    <property type="protein sequence ID" value="MPN20472.1"/>
    <property type="molecule type" value="Genomic_DNA"/>
</dbReference>
<dbReference type="InterPro" id="IPR013785">
    <property type="entry name" value="Aldolase_TIM"/>
</dbReference>
<gene>
    <name evidence="2" type="ORF">SDC9_167851</name>
</gene>
<dbReference type="GO" id="GO:0009435">
    <property type="term" value="P:NAD+ biosynthetic process"/>
    <property type="evidence" value="ECO:0007669"/>
    <property type="project" value="InterPro"/>
</dbReference>
<reference evidence="2" key="1">
    <citation type="submission" date="2019-08" db="EMBL/GenBank/DDBJ databases">
        <authorList>
            <person name="Kucharzyk K."/>
            <person name="Murdoch R.W."/>
            <person name="Higgins S."/>
            <person name="Loffler F."/>
        </authorList>
    </citation>
    <scope>NUCLEOTIDE SEQUENCE</scope>
</reference>
<evidence type="ECO:0000259" key="1">
    <source>
        <dbReference type="Pfam" id="PF01729"/>
    </source>
</evidence>
<dbReference type="Pfam" id="PF01729">
    <property type="entry name" value="QRPTase_C"/>
    <property type="match status" value="1"/>
</dbReference>
<protein>
    <recommendedName>
        <fullName evidence="1">Quinolinate phosphoribosyl transferase C-terminal domain-containing protein</fullName>
    </recommendedName>
</protein>